<evidence type="ECO:0000256" key="3">
    <source>
        <dbReference type="ARBA" id="ARBA00022475"/>
    </source>
</evidence>
<dbReference type="Proteomes" id="UP000184514">
    <property type="component" value="Unassembled WGS sequence"/>
</dbReference>
<feature type="domain" description="Tripartite ATP-independent periplasmic transporters DctQ component" evidence="10">
    <location>
        <begin position="23"/>
        <end position="155"/>
    </location>
</feature>
<comment type="caution">
    <text evidence="11">The sequence shown here is derived from an EMBL/GenBank/DDBJ whole genome shotgun (WGS) entry which is preliminary data.</text>
</comment>
<sequence length="165" mass="18456">MRILNGALEKLTAVTSSSLAAIMVLALTGSAVTRYVSGTGYDWFIELPPALVPWMVFPLLGPLLRSGSHIQVDLLPTFLEGKAALWLKLFVYSLMILGSLIFLQAGNEAVALFRRLGQLMELEIELPIWWMYLAFPTGFFILLLFSFELWLETLRDLTTREGTAS</sequence>
<evidence type="ECO:0000256" key="9">
    <source>
        <dbReference type="RuleBase" id="RU369079"/>
    </source>
</evidence>
<organism evidence="11 12">
    <name type="scientific">Planktotalea frisia</name>
    <dbReference type="NCBI Taxonomy" id="696762"/>
    <lineage>
        <taxon>Bacteria</taxon>
        <taxon>Pseudomonadati</taxon>
        <taxon>Pseudomonadota</taxon>
        <taxon>Alphaproteobacteria</taxon>
        <taxon>Rhodobacterales</taxon>
        <taxon>Paracoccaceae</taxon>
        <taxon>Planktotalea</taxon>
    </lineage>
</organism>
<evidence type="ECO:0000259" key="10">
    <source>
        <dbReference type="Pfam" id="PF04290"/>
    </source>
</evidence>
<protein>
    <recommendedName>
        <fullName evidence="9">TRAP transporter small permease protein</fullName>
    </recommendedName>
</protein>
<dbReference type="AlphaFoldDB" id="A0A1L9NUT5"/>
<gene>
    <name evidence="11" type="ORF">PFRI_28580</name>
</gene>
<evidence type="ECO:0000256" key="2">
    <source>
        <dbReference type="ARBA" id="ARBA00022448"/>
    </source>
</evidence>
<proteinExistence type="inferred from homology"/>
<evidence type="ECO:0000256" key="5">
    <source>
        <dbReference type="ARBA" id="ARBA00022692"/>
    </source>
</evidence>
<keyword evidence="2 9" id="KW-0813">Transport</keyword>
<dbReference type="InterPro" id="IPR007387">
    <property type="entry name" value="TRAP_DctQ"/>
</dbReference>
<keyword evidence="7 9" id="KW-0472">Membrane</keyword>
<dbReference type="GO" id="GO:0022857">
    <property type="term" value="F:transmembrane transporter activity"/>
    <property type="evidence" value="ECO:0007669"/>
    <property type="project" value="UniProtKB-UniRule"/>
</dbReference>
<reference evidence="11 12" key="1">
    <citation type="submission" date="2016-10" db="EMBL/GenBank/DDBJ databases">
        <title>Genome sequence of Planktotalea frisia SH6-1.</title>
        <authorList>
            <person name="Poehlein A."/>
            <person name="Bakenhus I."/>
            <person name="Voget S."/>
            <person name="Brinkhoff T."/>
            <person name="Simon M."/>
        </authorList>
    </citation>
    <scope>NUCLEOTIDE SEQUENCE [LARGE SCALE GENOMIC DNA]</scope>
    <source>
        <strain evidence="11 12">SH6-1</strain>
    </source>
</reference>
<feature type="transmembrane region" description="Helical" evidence="9">
    <location>
        <begin position="85"/>
        <end position="106"/>
    </location>
</feature>
<comment type="similarity">
    <text evidence="8 9">Belongs to the TRAP transporter small permease family.</text>
</comment>
<dbReference type="InterPro" id="IPR055348">
    <property type="entry name" value="DctQ"/>
</dbReference>
<feature type="transmembrane region" description="Helical" evidence="9">
    <location>
        <begin position="43"/>
        <end position="64"/>
    </location>
</feature>
<keyword evidence="5 9" id="KW-0812">Transmembrane</keyword>
<dbReference type="Pfam" id="PF04290">
    <property type="entry name" value="DctQ"/>
    <property type="match status" value="1"/>
</dbReference>
<evidence type="ECO:0000256" key="6">
    <source>
        <dbReference type="ARBA" id="ARBA00022989"/>
    </source>
</evidence>
<comment type="function">
    <text evidence="9">Part of the tripartite ATP-independent periplasmic (TRAP) transport system.</text>
</comment>
<evidence type="ECO:0000256" key="4">
    <source>
        <dbReference type="ARBA" id="ARBA00022519"/>
    </source>
</evidence>
<evidence type="ECO:0000256" key="7">
    <source>
        <dbReference type="ARBA" id="ARBA00023136"/>
    </source>
</evidence>
<accession>A0A1L9NUT5</accession>
<keyword evidence="12" id="KW-1185">Reference proteome</keyword>
<dbReference type="EMBL" id="MLCB01000161">
    <property type="protein sequence ID" value="OJI92914.1"/>
    <property type="molecule type" value="Genomic_DNA"/>
</dbReference>
<keyword evidence="4 9" id="KW-0997">Cell inner membrane</keyword>
<name>A0A1L9NUT5_9RHOB</name>
<evidence type="ECO:0000256" key="1">
    <source>
        <dbReference type="ARBA" id="ARBA00004429"/>
    </source>
</evidence>
<keyword evidence="3" id="KW-1003">Cell membrane</keyword>
<evidence type="ECO:0000313" key="11">
    <source>
        <dbReference type="EMBL" id="OJI92914.1"/>
    </source>
</evidence>
<evidence type="ECO:0000313" key="12">
    <source>
        <dbReference type="Proteomes" id="UP000184514"/>
    </source>
</evidence>
<dbReference type="PANTHER" id="PTHR35011">
    <property type="entry name" value="2,3-DIKETO-L-GULONATE TRAP TRANSPORTER SMALL PERMEASE PROTEIN YIAM"/>
    <property type="match status" value="1"/>
</dbReference>
<dbReference type="GO" id="GO:0005886">
    <property type="term" value="C:plasma membrane"/>
    <property type="evidence" value="ECO:0007669"/>
    <property type="project" value="UniProtKB-SubCell"/>
</dbReference>
<comment type="subunit">
    <text evidence="9">The complex comprises the extracytoplasmic solute receptor protein and the two transmembrane proteins.</text>
</comment>
<comment type="subcellular location">
    <subcellularLocation>
        <location evidence="1 9">Cell inner membrane</location>
        <topology evidence="1 9">Multi-pass membrane protein</topology>
    </subcellularLocation>
</comment>
<evidence type="ECO:0000256" key="8">
    <source>
        <dbReference type="ARBA" id="ARBA00038436"/>
    </source>
</evidence>
<keyword evidence="6 9" id="KW-1133">Transmembrane helix</keyword>
<feature type="transmembrane region" description="Helical" evidence="9">
    <location>
        <begin position="12"/>
        <end position="31"/>
    </location>
</feature>
<feature type="transmembrane region" description="Helical" evidence="9">
    <location>
        <begin position="126"/>
        <end position="151"/>
    </location>
</feature>
<dbReference type="STRING" id="696762.PFRI_28580"/>